<dbReference type="InterPro" id="IPR013325">
    <property type="entry name" value="RNA_pol_sigma_r2"/>
</dbReference>
<reference evidence="7 8" key="1">
    <citation type="submission" date="2019-02" db="EMBL/GenBank/DDBJ databases">
        <title>Deep-cultivation of Planctomycetes and their phenomic and genomic characterization uncovers novel biology.</title>
        <authorList>
            <person name="Wiegand S."/>
            <person name="Jogler M."/>
            <person name="Boedeker C."/>
            <person name="Pinto D."/>
            <person name="Vollmers J."/>
            <person name="Rivas-Marin E."/>
            <person name="Kohn T."/>
            <person name="Peeters S.H."/>
            <person name="Heuer A."/>
            <person name="Rast P."/>
            <person name="Oberbeckmann S."/>
            <person name="Bunk B."/>
            <person name="Jeske O."/>
            <person name="Meyerdierks A."/>
            <person name="Storesund J.E."/>
            <person name="Kallscheuer N."/>
            <person name="Luecker S."/>
            <person name="Lage O.M."/>
            <person name="Pohl T."/>
            <person name="Merkel B.J."/>
            <person name="Hornburger P."/>
            <person name="Mueller R.-W."/>
            <person name="Bruemmer F."/>
            <person name="Labrenz M."/>
            <person name="Spormann A.M."/>
            <person name="Op den Camp H."/>
            <person name="Overmann J."/>
            <person name="Amann R."/>
            <person name="Jetten M.S.M."/>
            <person name="Mascher T."/>
            <person name="Medema M.H."/>
            <person name="Devos D.P."/>
            <person name="Kaster A.-K."/>
            <person name="Ovreas L."/>
            <person name="Rohde M."/>
            <person name="Galperin M.Y."/>
            <person name="Jogler C."/>
        </authorList>
    </citation>
    <scope>NUCLEOTIDE SEQUENCE [LARGE SCALE GENOMIC DNA]</scope>
    <source>
        <strain evidence="7 8">Mal4</strain>
    </source>
</reference>
<evidence type="ECO:0000313" key="7">
    <source>
        <dbReference type="EMBL" id="QDU40190.1"/>
    </source>
</evidence>
<evidence type="ECO:0000259" key="6">
    <source>
        <dbReference type="Pfam" id="PF07638"/>
    </source>
</evidence>
<dbReference type="Gene3D" id="1.10.1740.10">
    <property type="match status" value="1"/>
</dbReference>
<dbReference type="NCBIfam" id="TIGR02937">
    <property type="entry name" value="sigma70-ECF"/>
    <property type="match status" value="1"/>
</dbReference>
<dbReference type="Pfam" id="PF07638">
    <property type="entry name" value="Sigma70_ECF"/>
    <property type="match status" value="1"/>
</dbReference>
<dbReference type="InterPro" id="IPR014284">
    <property type="entry name" value="RNA_pol_sigma-70_dom"/>
</dbReference>
<evidence type="ECO:0000256" key="3">
    <source>
        <dbReference type="ARBA" id="ARBA00023082"/>
    </source>
</evidence>
<dbReference type="Gene3D" id="1.10.10.10">
    <property type="entry name" value="Winged helix-like DNA-binding domain superfamily/Winged helix DNA-binding domain"/>
    <property type="match status" value="1"/>
</dbReference>
<keyword evidence="2" id="KW-0805">Transcription regulation</keyword>
<protein>
    <submittedName>
        <fullName evidence="7">ECF sigma factor</fullName>
    </submittedName>
</protein>
<evidence type="ECO:0000256" key="4">
    <source>
        <dbReference type="ARBA" id="ARBA00023125"/>
    </source>
</evidence>
<evidence type="ECO:0000256" key="1">
    <source>
        <dbReference type="ARBA" id="ARBA00010641"/>
    </source>
</evidence>
<keyword evidence="8" id="KW-1185">Reference proteome</keyword>
<dbReference type="SUPFAM" id="SSF88946">
    <property type="entry name" value="Sigma2 domain of RNA polymerase sigma factors"/>
    <property type="match status" value="1"/>
</dbReference>
<accession>A0A517ZCM6</accession>
<dbReference type="SUPFAM" id="SSF88659">
    <property type="entry name" value="Sigma3 and sigma4 domains of RNA polymerase sigma factors"/>
    <property type="match status" value="1"/>
</dbReference>
<dbReference type="GO" id="GO:0003677">
    <property type="term" value="F:DNA binding"/>
    <property type="evidence" value="ECO:0007669"/>
    <property type="project" value="UniProtKB-KW"/>
</dbReference>
<dbReference type="EMBL" id="CP036275">
    <property type="protein sequence ID" value="QDU40190.1"/>
    <property type="molecule type" value="Genomic_DNA"/>
</dbReference>
<proteinExistence type="inferred from homology"/>
<dbReference type="PANTHER" id="PTHR43133">
    <property type="entry name" value="RNA POLYMERASE ECF-TYPE SIGMA FACTO"/>
    <property type="match status" value="1"/>
</dbReference>
<organism evidence="7 8">
    <name type="scientific">Maioricimonas rarisocia</name>
    <dbReference type="NCBI Taxonomy" id="2528026"/>
    <lineage>
        <taxon>Bacteria</taxon>
        <taxon>Pseudomonadati</taxon>
        <taxon>Planctomycetota</taxon>
        <taxon>Planctomycetia</taxon>
        <taxon>Planctomycetales</taxon>
        <taxon>Planctomycetaceae</taxon>
        <taxon>Maioricimonas</taxon>
    </lineage>
</organism>
<keyword evidence="4" id="KW-0238">DNA-binding</keyword>
<dbReference type="InterPro" id="IPR013324">
    <property type="entry name" value="RNA_pol_sigma_r3/r4-like"/>
</dbReference>
<dbReference type="InterPro" id="IPR053812">
    <property type="entry name" value="HTH_Sigma70_ECF-like"/>
</dbReference>
<keyword evidence="3" id="KW-0731">Sigma factor</keyword>
<name>A0A517ZCM6_9PLAN</name>
<dbReference type="Proteomes" id="UP000320496">
    <property type="component" value="Chromosome"/>
</dbReference>
<dbReference type="InterPro" id="IPR039425">
    <property type="entry name" value="RNA_pol_sigma-70-like"/>
</dbReference>
<comment type="similarity">
    <text evidence="1">Belongs to the sigma-70 factor family. ECF subfamily.</text>
</comment>
<sequence>MSDETSVNLYYRWKSGDTDAANDIFQRYVDRLVGLVRNRMSRPIQRRVDPEDIVQSAYRVFFDKATSGEFEIRREGDLWSLMAAITVKKMLTEVRFHRAAKRSVDRDGEGRGSGLQVLSETLDAGGPPPEQTTMFFEELDAFMVSLEPLQRKVLGLRLQDWSNEQIAREIDRSTRTVRRILEEIHEALLERLR</sequence>
<gene>
    <name evidence="7" type="ORF">Mal4_45450</name>
</gene>
<dbReference type="RefSeq" id="WP_145371305.1">
    <property type="nucleotide sequence ID" value="NZ_CP036275.1"/>
</dbReference>
<dbReference type="OrthoDB" id="280689at2"/>
<dbReference type="InterPro" id="IPR036388">
    <property type="entry name" value="WH-like_DNA-bd_sf"/>
</dbReference>
<dbReference type="GO" id="GO:0016987">
    <property type="term" value="F:sigma factor activity"/>
    <property type="evidence" value="ECO:0007669"/>
    <property type="project" value="UniProtKB-KW"/>
</dbReference>
<evidence type="ECO:0000256" key="5">
    <source>
        <dbReference type="ARBA" id="ARBA00023163"/>
    </source>
</evidence>
<dbReference type="AlphaFoldDB" id="A0A517ZCM6"/>
<keyword evidence="5" id="KW-0804">Transcription</keyword>
<dbReference type="GO" id="GO:0006352">
    <property type="term" value="P:DNA-templated transcription initiation"/>
    <property type="evidence" value="ECO:0007669"/>
    <property type="project" value="InterPro"/>
</dbReference>
<dbReference type="KEGG" id="mri:Mal4_45450"/>
<evidence type="ECO:0000313" key="8">
    <source>
        <dbReference type="Proteomes" id="UP000320496"/>
    </source>
</evidence>
<dbReference type="PANTHER" id="PTHR43133:SF8">
    <property type="entry name" value="RNA POLYMERASE SIGMA FACTOR HI_1459-RELATED"/>
    <property type="match status" value="1"/>
</dbReference>
<feature type="domain" description="RNA polymerase sigma-70 ECF-like HTH" evidence="6">
    <location>
        <begin position="13"/>
        <end position="186"/>
    </location>
</feature>
<evidence type="ECO:0000256" key="2">
    <source>
        <dbReference type="ARBA" id="ARBA00023015"/>
    </source>
</evidence>